<dbReference type="PANTHER" id="PTHR14969">
    <property type="entry name" value="SPHINGOSINE-1-PHOSPHATE PHOSPHOHYDROLASE"/>
    <property type="match status" value="1"/>
</dbReference>
<evidence type="ECO:0000259" key="2">
    <source>
        <dbReference type="SMART" id="SM00014"/>
    </source>
</evidence>
<reference evidence="3" key="1">
    <citation type="submission" date="2021-03" db="EMBL/GenBank/DDBJ databases">
        <title>Streptomyces poriferae sp. nov., a novel marine sponge-derived Actinobacteria species with anti-MRSA activity.</title>
        <authorList>
            <person name="Sandoval-Powers M."/>
            <person name="Kralova S."/>
            <person name="Nguyen G.-S."/>
            <person name="Fawwal D."/>
            <person name="Degnes K."/>
            <person name="Klinkenberg G."/>
            <person name="Sletta H."/>
            <person name="Wentzel A."/>
            <person name="Liles M.R."/>
        </authorList>
    </citation>
    <scope>NUCLEOTIDE SEQUENCE</scope>
    <source>
        <strain evidence="3">DSM 41794</strain>
    </source>
</reference>
<name>A0A939FC46_9ACTN</name>
<evidence type="ECO:0000313" key="3">
    <source>
        <dbReference type="EMBL" id="MBO0516340.1"/>
    </source>
</evidence>
<feature type="transmembrane region" description="Helical" evidence="1">
    <location>
        <begin position="155"/>
        <end position="178"/>
    </location>
</feature>
<dbReference type="Proteomes" id="UP000664167">
    <property type="component" value="Unassembled WGS sequence"/>
</dbReference>
<feature type="transmembrane region" description="Helical" evidence="1">
    <location>
        <begin position="190"/>
        <end position="210"/>
    </location>
</feature>
<dbReference type="SUPFAM" id="SSF48317">
    <property type="entry name" value="Acid phosphatase/Vanadium-dependent haloperoxidase"/>
    <property type="match status" value="1"/>
</dbReference>
<dbReference type="AlphaFoldDB" id="A0A939FC46"/>
<keyword evidence="1" id="KW-1133">Transmembrane helix</keyword>
<evidence type="ECO:0000313" key="4">
    <source>
        <dbReference type="Proteomes" id="UP000664167"/>
    </source>
</evidence>
<protein>
    <submittedName>
        <fullName evidence="3">Phosphatase PAP2 family protein</fullName>
    </submittedName>
</protein>
<dbReference type="CDD" id="cd03392">
    <property type="entry name" value="PAP2_like_2"/>
    <property type="match status" value="1"/>
</dbReference>
<keyword evidence="4" id="KW-1185">Reference proteome</keyword>
<dbReference type="SMART" id="SM00014">
    <property type="entry name" value="acidPPc"/>
    <property type="match status" value="1"/>
</dbReference>
<comment type="caution">
    <text evidence="3">The sequence shown here is derived from an EMBL/GenBank/DDBJ whole genome shotgun (WGS) entry which is preliminary data.</text>
</comment>
<dbReference type="Gene3D" id="1.20.144.10">
    <property type="entry name" value="Phosphatidic acid phosphatase type 2/haloperoxidase"/>
    <property type="match status" value="1"/>
</dbReference>
<dbReference type="RefSeq" id="WP_206968001.1">
    <property type="nucleotide sequence ID" value="NZ_BAAAJJ010000004.1"/>
</dbReference>
<feature type="domain" description="Phosphatidic acid phosphatase type 2/haloperoxidase" evidence="2">
    <location>
        <begin position="114"/>
        <end position="231"/>
    </location>
</feature>
<dbReference type="Pfam" id="PF01569">
    <property type="entry name" value="PAP2"/>
    <property type="match status" value="1"/>
</dbReference>
<dbReference type="EMBL" id="JAFLRJ010000389">
    <property type="protein sequence ID" value="MBO0516340.1"/>
    <property type="molecule type" value="Genomic_DNA"/>
</dbReference>
<keyword evidence="1" id="KW-0812">Transmembrane</keyword>
<feature type="transmembrane region" description="Helical" evidence="1">
    <location>
        <begin position="112"/>
        <end position="135"/>
    </location>
</feature>
<sequence>MNTPAPVRTPTTASNTAPVAVAAGCAALLAVLSVVVVVRNGAPLPGDLGAHSWGLDHRPPVGLAFGRAVTATGTGVLPYVIALAAGLLAVLPRDAAPLPALRGPAFLRGVRGAWICAVAAPLAFLALGQALRFGLMEAVGRARPPAADWVTHASGFAFPSGHATTSALAAGLLGWAVLVRVRRAALHRTVCVLLACWAVAVGLSRVYLGVHWASDVLAGWLFAACLIAVGVALAPLLRTSIRLPEAAATSSR</sequence>
<keyword evidence="1" id="KW-0472">Membrane</keyword>
<gene>
    <name evidence="3" type="ORF">J0695_31905</name>
</gene>
<dbReference type="InterPro" id="IPR000326">
    <property type="entry name" value="PAP2/HPO"/>
</dbReference>
<dbReference type="InterPro" id="IPR036938">
    <property type="entry name" value="PAP2/HPO_sf"/>
</dbReference>
<evidence type="ECO:0000256" key="1">
    <source>
        <dbReference type="SAM" id="Phobius"/>
    </source>
</evidence>
<feature type="transmembrane region" description="Helical" evidence="1">
    <location>
        <begin position="216"/>
        <end position="237"/>
    </location>
</feature>
<organism evidence="3 4">
    <name type="scientific">Streptomyces beijiangensis</name>
    <dbReference type="NCBI Taxonomy" id="163361"/>
    <lineage>
        <taxon>Bacteria</taxon>
        <taxon>Bacillati</taxon>
        <taxon>Actinomycetota</taxon>
        <taxon>Actinomycetes</taxon>
        <taxon>Kitasatosporales</taxon>
        <taxon>Streptomycetaceae</taxon>
        <taxon>Streptomyces</taxon>
    </lineage>
</organism>
<feature type="transmembrane region" description="Helical" evidence="1">
    <location>
        <begin position="68"/>
        <end position="91"/>
    </location>
</feature>
<feature type="transmembrane region" description="Helical" evidence="1">
    <location>
        <begin position="17"/>
        <end position="38"/>
    </location>
</feature>
<dbReference type="PANTHER" id="PTHR14969:SF13">
    <property type="entry name" value="AT30094P"/>
    <property type="match status" value="1"/>
</dbReference>
<proteinExistence type="predicted"/>
<accession>A0A939FC46</accession>